<keyword evidence="1" id="KW-0732">Signal</keyword>
<feature type="chain" id="PRO_5032786574" description="HdeA/HdeB family protein" evidence="1">
    <location>
        <begin position="23"/>
        <end position="119"/>
    </location>
</feature>
<dbReference type="InterPro" id="IPR010486">
    <property type="entry name" value="HNS-dep_expression_A/B"/>
</dbReference>
<feature type="signal peptide" evidence="1">
    <location>
        <begin position="1"/>
        <end position="22"/>
    </location>
</feature>
<proteinExistence type="predicted"/>
<evidence type="ECO:0008006" key="4">
    <source>
        <dbReference type="Google" id="ProtNLM"/>
    </source>
</evidence>
<organism evidence="2 3">
    <name type="scientific">Bradyrhizobium pachyrhizi</name>
    <dbReference type="NCBI Taxonomy" id="280333"/>
    <lineage>
        <taxon>Bacteria</taxon>
        <taxon>Pseudomonadati</taxon>
        <taxon>Pseudomonadota</taxon>
        <taxon>Alphaproteobacteria</taxon>
        <taxon>Hyphomicrobiales</taxon>
        <taxon>Nitrobacteraceae</taxon>
        <taxon>Bradyrhizobium</taxon>
    </lineage>
</organism>
<sequence length="119" mass="13365">MSIKLFLASAAVAISAVTPCQAQVELKTYANADGYVDVQALTCAQLANTFQEDADYLTVWYSGWYNGLAKKHLMKVDRAKDLEHQIIVYCKANQDKKVIQAIDVVFNEYRAKNGIKMKK</sequence>
<dbReference type="RefSeq" id="WP_038377519.1">
    <property type="nucleotide sequence ID" value="NZ_CP121667.1"/>
</dbReference>
<evidence type="ECO:0000256" key="1">
    <source>
        <dbReference type="SAM" id="SignalP"/>
    </source>
</evidence>
<dbReference type="Proteomes" id="UP000436468">
    <property type="component" value="Unassembled WGS sequence"/>
</dbReference>
<comment type="caution">
    <text evidence="2">The sequence shown here is derived from an EMBL/GenBank/DDBJ whole genome shotgun (WGS) entry which is preliminary data.</text>
</comment>
<evidence type="ECO:0000313" key="2">
    <source>
        <dbReference type="EMBL" id="MVT67525.1"/>
    </source>
</evidence>
<dbReference type="AlphaFoldDB" id="A0A844SPX3"/>
<accession>A0A844SPX3</accession>
<gene>
    <name evidence="2" type="ORF">GPL21_20695</name>
</gene>
<reference evidence="2 3" key="1">
    <citation type="submission" date="2019-12" db="EMBL/GenBank/DDBJ databases">
        <title>Draft genome sequences Bradyrhizobium cajani AMBPC1010, Bradyrhizobium pachyrhizi AMBPC1040 and Bradyrhizobium yuanmingense ALSPC3051, three plant growth promoting strains isolated from nodules of Cajanus cajan L. in Dominican Republic.</title>
        <authorList>
            <person name="Flores-Felix J.D."/>
            <person name="Araujo J."/>
            <person name="Diaz-Alcantara C."/>
            <person name="Gonzalez-Andres F."/>
            <person name="Velazquez E."/>
        </authorList>
    </citation>
    <scope>NUCLEOTIDE SEQUENCE [LARGE SCALE GENOMIC DNA]</scope>
    <source>
        <strain evidence="2 3">1040</strain>
    </source>
</reference>
<evidence type="ECO:0000313" key="3">
    <source>
        <dbReference type="Proteomes" id="UP000436468"/>
    </source>
</evidence>
<protein>
    <recommendedName>
        <fullName evidence="4">HdeA/HdeB family protein</fullName>
    </recommendedName>
</protein>
<dbReference type="Pfam" id="PF06411">
    <property type="entry name" value="HdeA"/>
    <property type="match status" value="1"/>
</dbReference>
<dbReference type="EMBL" id="WQNF01000014">
    <property type="protein sequence ID" value="MVT67525.1"/>
    <property type="molecule type" value="Genomic_DNA"/>
</dbReference>
<keyword evidence="3" id="KW-1185">Reference proteome</keyword>
<name>A0A844SPX3_9BRAD</name>